<sequence length="189" mass="21152">MNTDRFWNIIESARSSAAISGVPFDEALVELLVGRPPQEILEYAERFDEVHDALYRWDVWAAAYLIGGGCSDDSFMDFRAGVIALGRGWYERTALDPDNLAEHPAVIAAASSHPDKALFYEDVNYAADGAFERLTGNPDAFNEAWAGYRSAAHQDVDATDMGEDFDFDDANEMYRRLPRLARLYLGARD</sequence>
<reference evidence="2 3" key="1">
    <citation type="submission" date="2024-06" db="EMBL/GenBank/DDBJ databases">
        <title>The Natural Products Discovery Center: Release of the First 8490 Sequenced Strains for Exploring Actinobacteria Biosynthetic Diversity.</title>
        <authorList>
            <person name="Kalkreuter E."/>
            <person name="Kautsar S.A."/>
            <person name="Yang D."/>
            <person name="Bader C.D."/>
            <person name="Teijaro C.N."/>
            <person name="Fluegel L."/>
            <person name="Davis C.M."/>
            <person name="Simpson J.R."/>
            <person name="Lauterbach L."/>
            <person name="Steele A.D."/>
            <person name="Gui C."/>
            <person name="Meng S."/>
            <person name="Li G."/>
            <person name="Viehrig K."/>
            <person name="Ye F."/>
            <person name="Su P."/>
            <person name="Kiefer A.F."/>
            <person name="Nichols A."/>
            <person name="Cepeda A.J."/>
            <person name="Yan W."/>
            <person name="Fan B."/>
            <person name="Jiang Y."/>
            <person name="Adhikari A."/>
            <person name="Zheng C.-J."/>
            <person name="Schuster L."/>
            <person name="Cowan T.M."/>
            <person name="Smanski M.J."/>
            <person name="Chevrette M.G."/>
            <person name="De Carvalho L.P.S."/>
            <person name="Shen B."/>
        </authorList>
    </citation>
    <scope>NUCLEOTIDE SEQUENCE [LARGE SCALE GENOMIC DNA]</scope>
    <source>
        <strain evidence="2 3">NPDC019583</strain>
    </source>
</reference>
<evidence type="ECO:0000259" key="1">
    <source>
        <dbReference type="Pfam" id="PF14024"/>
    </source>
</evidence>
<proteinExistence type="predicted"/>
<accession>A0ABV2XTF9</accession>
<dbReference type="InterPro" id="IPR025334">
    <property type="entry name" value="DUF4240"/>
</dbReference>
<organism evidence="2 3">
    <name type="scientific">Streptomyces olindensis</name>
    <dbReference type="NCBI Taxonomy" id="358823"/>
    <lineage>
        <taxon>Bacteria</taxon>
        <taxon>Bacillati</taxon>
        <taxon>Actinomycetota</taxon>
        <taxon>Actinomycetes</taxon>
        <taxon>Kitasatosporales</taxon>
        <taxon>Streptomycetaceae</taxon>
        <taxon>Streptomyces</taxon>
    </lineage>
</organism>
<dbReference type="Proteomes" id="UP001550603">
    <property type="component" value="Unassembled WGS sequence"/>
</dbReference>
<gene>
    <name evidence="2" type="ORF">ABZ568_12965</name>
</gene>
<feature type="domain" description="DUF4240" evidence="1">
    <location>
        <begin position="1"/>
        <end position="133"/>
    </location>
</feature>
<protein>
    <submittedName>
        <fullName evidence="2">DUF4240 domain-containing protein</fullName>
    </submittedName>
</protein>
<evidence type="ECO:0000313" key="3">
    <source>
        <dbReference type="Proteomes" id="UP001550603"/>
    </source>
</evidence>
<keyword evidence="3" id="KW-1185">Reference proteome</keyword>
<dbReference type="Pfam" id="PF14024">
    <property type="entry name" value="DUF4240"/>
    <property type="match status" value="1"/>
</dbReference>
<comment type="caution">
    <text evidence="2">The sequence shown here is derived from an EMBL/GenBank/DDBJ whole genome shotgun (WGS) entry which is preliminary data.</text>
</comment>
<name>A0ABV2XTF9_9ACTN</name>
<dbReference type="RefSeq" id="WP_359788296.1">
    <property type="nucleotide sequence ID" value="NZ_JBEYBN010000014.1"/>
</dbReference>
<dbReference type="EMBL" id="JBEYBN010000014">
    <property type="protein sequence ID" value="MEU2267305.1"/>
    <property type="molecule type" value="Genomic_DNA"/>
</dbReference>
<evidence type="ECO:0000313" key="2">
    <source>
        <dbReference type="EMBL" id="MEU2267305.1"/>
    </source>
</evidence>